<dbReference type="AlphaFoldDB" id="A0A917I0V2"/>
<dbReference type="EMBL" id="BMER01000006">
    <property type="protein sequence ID" value="GGH02579.1"/>
    <property type="molecule type" value="Genomic_DNA"/>
</dbReference>
<keyword evidence="5" id="KW-0998">Cell outer membrane</keyword>
<keyword evidence="3" id="KW-0732">Signal</keyword>
<accession>A0A917I0V2</accession>
<dbReference type="Gene3D" id="2.40.160.50">
    <property type="entry name" value="membrane protein fhac: a member of the omp85/tpsb transporter family"/>
    <property type="match status" value="1"/>
</dbReference>
<name>A0A917I0V2_9SPHI</name>
<evidence type="ECO:0000313" key="7">
    <source>
        <dbReference type="EMBL" id="GGH02579.1"/>
    </source>
</evidence>
<evidence type="ECO:0000256" key="4">
    <source>
        <dbReference type="ARBA" id="ARBA00023136"/>
    </source>
</evidence>
<dbReference type="PANTHER" id="PTHR12815">
    <property type="entry name" value="SORTING AND ASSEMBLY MACHINERY SAMM50 PROTEIN FAMILY MEMBER"/>
    <property type="match status" value="1"/>
</dbReference>
<dbReference type="PANTHER" id="PTHR12815:SF47">
    <property type="entry name" value="TRANSLOCATION AND ASSEMBLY MODULE SUBUNIT TAMA"/>
    <property type="match status" value="1"/>
</dbReference>
<feature type="domain" description="Bacterial surface antigen (D15)" evidence="6">
    <location>
        <begin position="538"/>
        <end position="715"/>
    </location>
</feature>
<gene>
    <name evidence="7" type="ORF">GCM10007415_43330</name>
</gene>
<dbReference type="Pfam" id="PF01103">
    <property type="entry name" value="Omp85"/>
    <property type="match status" value="1"/>
</dbReference>
<evidence type="ECO:0000256" key="1">
    <source>
        <dbReference type="ARBA" id="ARBA00004370"/>
    </source>
</evidence>
<reference evidence="7" key="1">
    <citation type="journal article" date="2014" name="Int. J. Syst. Evol. Microbiol.">
        <title>Complete genome sequence of Corynebacterium casei LMG S-19264T (=DSM 44701T), isolated from a smear-ripened cheese.</title>
        <authorList>
            <consortium name="US DOE Joint Genome Institute (JGI-PGF)"/>
            <person name="Walter F."/>
            <person name="Albersmeier A."/>
            <person name="Kalinowski J."/>
            <person name="Ruckert C."/>
        </authorList>
    </citation>
    <scope>NUCLEOTIDE SEQUENCE</scope>
    <source>
        <strain evidence="7">CGMCC 1.12195</strain>
    </source>
</reference>
<dbReference type="InterPro" id="IPR039910">
    <property type="entry name" value="D15-like"/>
</dbReference>
<protein>
    <submittedName>
        <fullName evidence="7">Membrane protein</fullName>
    </submittedName>
</protein>
<reference evidence="7" key="2">
    <citation type="submission" date="2020-09" db="EMBL/GenBank/DDBJ databases">
        <authorList>
            <person name="Sun Q."/>
            <person name="Zhou Y."/>
        </authorList>
    </citation>
    <scope>NUCLEOTIDE SEQUENCE</scope>
    <source>
        <strain evidence="7">CGMCC 1.12195</strain>
    </source>
</reference>
<keyword evidence="2" id="KW-0812">Transmembrane</keyword>
<sequence>MEDGQALVAKVEISGIDPQFAEQAKAYIPPDIRPNSRINLFIYNLANARKGRYRTQNIRNVGEPPHLLDSTLVDFSTQQISRYLISKGYFNTTVNHEITLKQRRAHIYFHVVPGEPFTLRKVDVDIADPQLEQLYNEERSRFTKIKPGARYDADSLVAERERVYHLMRQQGYYEYLRQYMRVDVDSSLRSNQADIRLFVDNPEGQTVHTKFTIDSSFVTIRHDRPDLNRPVPKETRLTDGLYFQDYTGRFRAAPIARYLFHRQGDRYNVDMENLTYDRLYELNGFRSVKISYDKPDSNRLKVHYELVTRPYMGNQIEGEYTFNAGMSGFNIGNTFTHRDLFGGLEQLEVKLRYGVLFDSRLPGNLLDRVFNNDFQVGINITVPRLITPFAVPPVGRSGLPRTVFSANLQAFDQFQTYSNRYFSGTLSYNWFDTRYKQHNLTPIVLEYRYGRLNSEFAQRLVDQGFLLYVRSNNRAYFGLGSQYAYTVNAVRLSRLEDFLYFRGALDLSGNLLGLASQVIDFKRNVDGEKEVLGVPYLQYAKVETDLRYYRHLGGDRQLVLRLNPGVALPYGNNSSLLIFEKSFFGGGMNGIRAWQARTLGPGNYNREVLDPGLRLNFRNLDQLGEIKLEGNAEYRFKLVNDIFGAKLKAATFIDFGNIWRIDENELNPGGEFKFNRFLGQLAVGAGAGLRFDLDYFVIRLDAGMKVRDPQFNGAKQWVISEFFNSREFKERYRITNAPDRYNFIQYNFGIGMPF</sequence>
<dbReference type="Proteomes" id="UP000660862">
    <property type="component" value="Unassembled WGS sequence"/>
</dbReference>
<evidence type="ECO:0000256" key="2">
    <source>
        <dbReference type="ARBA" id="ARBA00022692"/>
    </source>
</evidence>
<comment type="caution">
    <text evidence="7">The sequence shown here is derived from an EMBL/GenBank/DDBJ whole genome shotgun (WGS) entry which is preliminary data.</text>
</comment>
<proteinExistence type="predicted"/>
<dbReference type="InterPro" id="IPR000184">
    <property type="entry name" value="Bac_surfAg_D15"/>
</dbReference>
<evidence type="ECO:0000256" key="3">
    <source>
        <dbReference type="ARBA" id="ARBA00022729"/>
    </source>
</evidence>
<evidence type="ECO:0000256" key="5">
    <source>
        <dbReference type="ARBA" id="ARBA00023237"/>
    </source>
</evidence>
<organism evidence="7 8">
    <name type="scientific">Parapedobacter pyrenivorans</name>
    <dbReference type="NCBI Taxonomy" id="1305674"/>
    <lineage>
        <taxon>Bacteria</taxon>
        <taxon>Pseudomonadati</taxon>
        <taxon>Bacteroidota</taxon>
        <taxon>Sphingobacteriia</taxon>
        <taxon>Sphingobacteriales</taxon>
        <taxon>Sphingobacteriaceae</taxon>
        <taxon>Parapedobacter</taxon>
    </lineage>
</organism>
<keyword evidence="4" id="KW-0472">Membrane</keyword>
<keyword evidence="8" id="KW-1185">Reference proteome</keyword>
<evidence type="ECO:0000259" key="6">
    <source>
        <dbReference type="Pfam" id="PF01103"/>
    </source>
</evidence>
<evidence type="ECO:0000313" key="8">
    <source>
        <dbReference type="Proteomes" id="UP000660862"/>
    </source>
</evidence>
<comment type="subcellular location">
    <subcellularLocation>
        <location evidence="1">Membrane</location>
    </subcellularLocation>
</comment>
<dbReference type="GO" id="GO:0019867">
    <property type="term" value="C:outer membrane"/>
    <property type="evidence" value="ECO:0007669"/>
    <property type="project" value="InterPro"/>
</dbReference>